<protein>
    <submittedName>
        <fullName evidence="1">Uncharacterized protein</fullName>
    </submittedName>
</protein>
<reference evidence="1 2" key="1">
    <citation type="submission" date="2023-05" db="EMBL/GenBank/DDBJ databases">
        <title>Microbacterium dauci sp.nov., Isolated from Carrot Rhizosphere Soil.</title>
        <authorList>
            <person name="Xiao Z."/>
            <person name="Zheng J."/>
        </authorList>
    </citation>
    <scope>NUCLEOTIDE SEQUENCE [LARGE SCALE GENOMIC DNA]</scope>
    <source>
        <strain evidence="1 2">LX3-4</strain>
    </source>
</reference>
<proteinExistence type="predicted"/>
<gene>
    <name evidence="1" type="ORF">QNI14_04965</name>
</gene>
<sequence length="110" mass="12152">MDAEQFSAMLHEGAIAARAATDSDPTSEVMVLGQDYYMLHIDDGGLVTARGTAHPGENTRIVADADIFSEMLHRRAHPEEYDDRAGSWAIGITAQRVFLQIWLPMPKKPV</sequence>
<dbReference type="EMBL" id="JASJND010000003">
    <property type="protein sequence ID" value="MDJ1113797.1"/>
    <property type="molecule type" value="Genomic_DNA"/>
</dbReference>
<keyword evidence="2" id="KW-1185">Reference proteome</keyword>
<comment type="caution">
    <text evidence="1">The sequence shown here is derived from an EMBL/GenBank/DDBJ whole genome shotgun (WGS) entry which is preliminary data.</text>
</comment>
<name>A0ABT6ZCB2_9MICO</name>
<accession>A0ABT6ZCB2</accession>
<dbReference type="Proteomes" id="UP001321481">
    <property type="component" value="Unassembled WGS sequence"/>
</dbReference>
<dbReference type="RefSeq" id="WP_283715273.1">
    <property type="nucleotide sequence ID" value="NZ_JASJND010000003.1"/>
</dbReference>
<evidence type="ECO:0000313" key="1">
    <source>
        <dbReference type="EMBL" id="MDJ1113797.1"/>
    </source>
</evidence>
<organism evidence="1 2">
    <name type="scientific">Microbacterium dauci</name>
    <dbReference type="NCBI Taxonomy" id="3048008"/>
    <lineage>
        <taxon>Bacteria</taxon>
        <taxon>Bacillati</taxon>
        <taxon>Actinomycetota</taxon>
        <taxon>Actinomycetes</taxon>
        <taxon>Micrococcales</taxon>
        <taxon>Microbacteriaceae</taxon>
        <taxon>Microbacterium</taxon>
    </lineage>
</organism>
<evidence type="ECO:0000313" key="2">
    <source>
        <dbReference type="Proteomes" id="UP001321481"/>
    </source>
</evidence>